<organism evidence="2 3">
    <name type="scientific">Marinobacter xestospongiae</name>
    <dbReference type="NCBI Taxonomy" id="994319"/>
    <lineage>
        <taxon>Bacteria</taxon>
        <taxon>Pseudomonadati</taxon>
        <taxon>Pseudomonadota</taxon>
        <taxon>Gammaproteobacteria</taxon>
        <taxon>Pseudomonadales</taxon>
        <taxon>Marinobacteraceae</taxon>
        <taxon>Marinobacter</taxon>
    </lineage>
</organism>
<evidence type="ECO:0000313" key="3">
    <source>
        <dbReference type="Proteomes" id="UP001269819"/>
    </source>
</evidence>
<sequence length="183" mass="19239">MGQITDLVRRKRLNMHLMTSFSRRLNVAIYRGNQAGVGLIEVLIAVLVLSIGFLGMAALQSKALSNNNSAMVRSIGTIASYSILDAMRVDQTGVEAGDYDGFSVTVPTTWADPGDCSGLGKGGALTKANQNQWCDDLGSLMGPGTKGDITANGGGNYTITITFNDERATGGSASQTMITRAKL</sequence>
<keyword evidence="1" id="KW-0472">Membrane</keyword>
<name>A0ABU3W2X9_9GAMM</name>
<dbReference type="Proteomes" id="UP001269819">
    <property type="component" value="Unassembled WGS sequence"/>
</dbReference>
<evidence type="ECO:0000313" key="2">
    <source>
        <dbReference type="EMBL" id="MDV2080895.1"/>
    </source>
</evidence>
<keyword evidence="1" id="KW-0812">Transmembrane</keyword>
<dbReference type="RefSeq" id="WP_316975234.1">
    <property type="nucleotide sequence ID" value="NZ_JAWIIJ010000021.1"/>
</dbReference>
<accession>A0ABU3W2X9</accession>
<comment type="caution">
    <text evidence="2">The sequence shown here is derived from an EMBL/GenBank/DDBJ whole genome shotgun (WGS) entry which is preliminary data.</text>
</comment>
<feature type="transmembrane region" description="Helical" evidence="1">
    <location>
        <begin position="35"/>
        <end position="59"/>
    </location>
</feature>
<dbReference type="InterPro" id="IPR013362">
    <property type="entry name" value="Pilus_4_PilV"/>
</dbReference>
<evidence type="ECO:0000256" key="1">
    <source>
        <dbReference type="SAM" id="Phobius"/>
    </source>
</evidence>
<dbReference type="NCBIfam" id="TIGR02523">
    <property type="entry name" value="type_IV_pilV"/>
    <property type="match status" value="1"/>
</dbReference>
<dbReference type="InterPro" id="IPR012902">
    <property type="entry name" value="N_methyl_site"/>
</dbReference>
<proteinExistence type="predicted"/>
<protein>
    <submittedName>
        <fullName evidence="2">Type IV pilus modification protein PilV</fullName>
    </submittedName>
</protein>
<reference evidence="2 3" key="1">
    <citation type="submission" date="2023-10" db="EMBL/GenBank/DDBJ databases">
        <title>Characteristics and mechanism of a salt-tolerant marine origin heterotrophic nitrifying- aerobic denitrifying bacteria Marinobacter xestospongiae HN1.</title>
        <authorList>
            <person name="Qi R."/>
        </authorList>
    </citation>
    <scope>NUCLEOTIDE SEQUENCE [LARGE SCALE GENOMIC DNA]</scope>
    <source>
        <strain evidence="2 3">HN1</strain>
    </source>
</reference>
<keyword evidence="1" id="KW-1133">Transmembrane helix</keyword>
<dbReference type="EMBL" id="JAWIIJ010000021">
    <property type="protein sequence ID" value="MDV2080895.1"/>
    <property type="molecule type" value="Genomic_DNA"/>
</dbReference>
<gene>
    <name evidence="2" type="primary">pilV</name>
    <name evidence="2" type="ORF">RYS15_19580</name>
</gene>
<dbReference type="Pfam" id="PF07963">
    <property type="entry name" value="N_methyl"/>
    <property type="match status" value="1"/>
</dbReference>
<keyword evidence="3" id="KW-1185">Reference proteome</keyword>